<evidence type="ECO:0000259" key="3">
    <source>
        <dbReference type="Pfam" id="PF23643"/>
    </source>
</evidence>
<proteinExistence type="inferred from homology"/>
<dbReference type="InterPro" id="IPR055427">
    <property type="entry name" value="TRAPPC13_N"/>
</dbReference>
<feature type="domain" description="Trafficking protein particle complex subunit 13 C-terminal" evidence="3">
    <location>
        <begin position="330"/>
        <end position="426"/>
    </location>
</feature>
<feature type="domain" description="Trafficking protein particle complex subunit 13 middle" evidence="4">
    <location>
        <begin position="191"/>
        <end position="317"/>
    </location>
</feature>
<sequence length="435" mass="48770">MATLQNQGSETDSHHVGLKLMRLSRPSLALAQPIFYENGTSSLAETLHQLALKDPIVLEKEVKSPEENNSSLKLRDLGLSETLLLPDSWGSVYLGEFLTCYLCLNNEDTESVRELGIKVELQTTSKRFPLADTTTSPLEILAPNKASEIVVQHEIKELGIHILVCSAQYLTSTGERKFIRKFYKFQIQNPLAVKTKVNNGQDGKILLEIQLQNVAASSMHLESLRFEPAEPFGHSDLNQIIPNMSHQVNEEQSSLFGVGDFLSPKDVRQYVYMLTPKSVNDIAARTTNALGKLDIIWRSALGEFGRLQTSSLMRKPPPLERIEVNVIEMPKDVYLEEPFRIQCRAINRTPAPMHLHLTCNKAKMGSILSVGYSSRNLGDVPPNGTVDFSLDFVPLAPGFQRIGGLRITDSLGGYAQDFDYFWDVFVCYSREQLDR</sequence>
<organism evidence="5 6">
    <name type="scientific">Basidiobolus ranarum</name>
    <dbReference type="NCBI Taxonomy" id="34480"/>
    <lineage>
        <taxon>Eukaryota</taxon>
        <taxon>Fungi</taxon>
        <taxon>Fungi incertae sedis</taxon>
        <taxon>Zoopagomycota</taxon>
        <taxon>Entomophthoromycotina</taxon>
        <taxon>Basidiobolomycetes</taxon>
        <taxon>Basidiobolales</taxon>
        <taxon>Basidiobolaceae</taxon>
        <taxon>Basidiobolus</taxon>
    </lineage>
</organism>
<comment type="caution">
    <text evidence="5">The sequence shown here is derived from an EMBL/GenBank/DDBJ whole genome shotgun (WGS) entry which is preliminary data.</text>
</comment>
<comment type="similarity">
    <text evidence="1">Belongs to the TRAPPC13 family.</text>
</comment>
<dbReference type="Pfam" id="PF23643">
    <property type="entry name" value="TRAPPC13_C"/>
    <property type="match status" value="1"/>
</dbReference>
<accession>A0ABR2WKD9</accession>
<dbReference type="Pfam" id="PF23647">
    <property type="entry name" value="TRAPPC13_M"/>
    <property type="match status" value="1"/>
</dbReference>
<dbReference type="EMBL" id="JASJQH010001141">
    <property type="protein sequence ID" value="KAK9761973.1"/>
    <property type="molecule type" value="Genomic_DNA"/>
</dbReference>
<evidence type="ECO:0000256" key="1">
    <source>
        <dbReference type="ARBA" id="ARBA00010785"/>
    </source>
</evidence>
<evidence type="ECO:0000313" key="6">
    <source>
        <dbReference type="Proteomes" id="UP001479436"/>
    </source>
</evidence>
<dbReference type="PANTHER" id="PTHR13134">
    <property type="entry name" value="TRAFFICKING PROTEIN PARTICLE COMPLEX SUBUNIT 13"/>
    <property type="match status" value="1"/>
</dbReference>
<keyword evidence="6" id="KW-1185">Reference proteome</keyword>
<reference evidence="5 6" key="1">
    <citation type="submission" date="2023-04" db="EMBL/GenBank/DDBJ databases">
        <title>Genome of Basidiobolus ranarum AG-B5.</title>
        <authorList>
            <person name="Stajich J.E."/>
            <person name="Carter-House D."/>
            <person name="Gryganskyi A."/>
        </authorList>
    </citation>
    <scope>NUCLEOTIDE SEQUENCE [LARGE SCALE GENOMIC DNA]</scope>
    <source>
        <strain evidence="5 6">AG-B5</strain>
    </source>
</reference>
<gene>
    <name evidence="5" type="ORF">K7432_012705</name>
</gene>
<evidence type="ECO:0008006" key="7">
    <source>
        <dbReference type="Google" id="ProtNLM"/>
    </source>
</evidence>
<evidence type="ECO:0000313" key="5">
    <source>
        <dbReference type="EMBL" id="KAK9761973.1"/>
    </source>
</evidence>
<protein>
    <recommendedName>
        <fullName evidence="7">Trafficking protein particle complex subunit 13</fullName>
    </recommendedName>
</protein>
<dbReference type="Proteomes" id="UP001479436">
    <property type="component" value="Unassembled WGS sequence"/>
</dbReference>
<dbReference type="InterPro" id="IPR055428">
    <property type="entry name" value="TRAPPC13_C"/>
</dbReference>
<name>A0ABR2WKD9_9FUNG</name>
<dbReference type="PANTHER" id="PTHR13134:SF3">
    <property type="entry name" value="TRAFFICKING PROTEIN PARTICLE COMPLEX SUBUNIT 13"/>
    <property type="match status" value="1"/>
</dbReference>
<dbReference type="InterPro" id="IPR010378">
    <property type="entry name" value="TRAPPC13"/>
</dbReference>
<evidence type="ECO:0000259" key="2">
    <source>
        <dbReference type="Pfam" id="PF06159"/>
    </source>
</evidence>
<feature type="domain" description="Trafficking protein particle complex subunit 13 N-terminal" evidence="2">
    <location>
        <begin position="14"/>
        <end position="186"/>
    </location>
</feature>
<dbReference type="InterPro" id="IPR055429">
    <property type="entry name" value="TRAPPC13_M"/>
</dbReference>
<evidence type="ECO:0000259" key="4">
    <source>
        <dbReference type="Pfam" id="PF23647"/>
    </source>
</evidence>
<dbReference type="Pfam" id="PF06159">
    <property type="entry name" value="TRAPPC13_N"/>
    <property type="match status" value="1"/>
</dbReference>